<name>A0A6J4UG63_9BACT</name>
<organism evidence="2">
    <name type="scientific">uncultured Thermomicrobiales bacterium</name>
    <dbReference type="NCBI Taxonomy" id="1645740"/>
    <lineage>
        <taxon>Bacteria</taxon>
        <taxon>Pseudomonadati</taxon>
        <taxon>Thermomicrobiota</taxon>
        <taxon>Thermomicrobia</taxon>
        <taxon>Thermomicrobiales</taxon>
        <taxon>environmental samples</taxon>
    </lineage>
</organism>
<dbReference type="AlphaFoldDB" id="A0A6J4UG63"/>
<dbReference type="EMBL" id="CADCWG010000085">
    <property type="protein sequence ID" value="CAA9546436.1"/>
    <property type="molecule type" value="Genomic_DNA"/>
</dbReference>
<proteinExistence type="predicted"/>
<gene>
    <name evidence="2" type="ORF">AVDCRST_MAG49-1380</name>
</gene>
<protein>
    <submittedName>
        <fullName evidence="2">Uncharacterized protein</fullName>
    </submittedName>
</protein>
<evidence type="ECO:0000256" key="1">
    <source>
        <dbReference type="SAM" id="MobiDB-lite"/>
    </source>
</evidence>
<accession>A0A6J4UG63</accession>
<feature type="region of interest" description="Disordered" evidence="1">
    <location>
        <begin position="1"/>
        <end position="84"/>
    </location>
</feature>
<reference evidence="2" key="1">
    <citation type="submission" date="2020-02" db="EMBL/GenBank/DDBJ databases">
        <authorList>
            <person name="Meier V. D."/>
        </authorList>
    </citation>
    <scope>NUCLEOTIDE SEQUENCE</scope>
    <source>
        <strain evidence="2">AVDCRST_MAG49</strain>
    </source>
</reference>
<evidence type="ECO:0000313" key="2">
    <source>
        <dbReference type="EMBL" id="CAA9546436.1"/>
    </source>
</evidence>
<sequence length="84" mass="8914">MWQGIREIADASPGEPTAGSSRLRPGARGLPRSAPAAGAPSMPQPNSRMPREFARRPTGTGGRHPGPRMRRAFVVRGGAEVNGW</sequence>